<sequence length="546" mass="58960">MRLQLERCRMMACTIALTAAIPTLLPAPASGLQLSSGDISARLDTTLTYGTTWRVQERDKDLVGIANGGNRKDVNSDDGDLNYDTGLVSNAAKITSELDLSVYDRFGIFARGKAFYDFENENGSREKAPLSSEAKDLVGSDISLLDAFAWGDFSIGNMPIQVRVGDQVVSWGESTFIGNSINAINPIDVAAFRLPGSELKEALLPEGMVWTSLGLTENISLEGLYLYHWQQTDIDPTGSYWSTNDYAGDGGTYVTLGDGLAPEGTFPYTIYRAPTREASDSGQYGAALRVYAPALNDTEFGFYYLNYHSRIPTISALRATTVGLPASAFYLTEYVEDLQLFGISANTEVAGLALQGEISYRPDMPLQIADEPLIIAALGFPGQISGTYGPGEIIHGYIERDVAQVQATLTKILGPVMGATKGYIIGEAGVMHVLDMPKTEELALDCPGNDADATSMGYRVSAGLTYSNAIGAIDISPRVAWRHDVQGISPGGAGFLEERKAVSFGLGFDYLKTWGLDISYTNFFGADELNKINDRDVVSASIKYSF</sequence>
<dbReference type="STRING" id="91360.SAMN05660330_02632"/>
<evidence type="ECO:0008006" key="4">
    <source>
        <dbReference type="Google" id="ProtNLM"/>
    </source>
</evidence>
<dbReference type="AlphaFoldDB" id="A0A1H0SDH9"/>
<dbReference type="RefSeq" id="WP_092223564.1">
    <property type="nucleotide sequence ID" value="NZ_FNJI01000018.1"/>
</dbReference>
<gene>
    <name evidence="2" type="ORF">SAMN05660330_02632</name>
</gene>
<protein>
    <recommendedName>
        <fullName evidence="4">DUF1302 domain-containing protein</fullName>
    </recommendedName>
</protein>
<keyword evidence="1" id="KW-0732">Signal</keyword>
<evidence type="ECO:0000256" key="1">
    <source>
        <dbReference type="SAM" id="SignalP"/>
    </source>
</evidence>
<organism evidence="2 3">
    <name type="scientific">Desulforhopalus singaporensis</name>
    <dbReference type="NCBI Taxonomy" id="91360"/>
    <lineage>
        <taxon>Bacteria</taxon>
        <taxon>Pseudomonadati</taxon>
        <taxon>Thermodesulfobacteriota</taxon>
        <taxon>Desulfobulbia</taxon>
        <taxon>Desulfobulbales</taxon>
        <taxon>Desulfocapsaceae</taxon>
        <taxon>Desulforhopalus</taxon>
    </lineage>
</organism>
<feature type="chain" id="PRO_5011667498" description="DUF1302 domain-containing protein" evidence="1">
    <location>
        <begin position="30"/>
        <end position="546"/>
    </location>
</feature>
<dbReference type="Pfam" id="PF06980">
    <property type="entry name" value="DUF1302"/>
    <property type="match status" value="1"/>
</dbReference>
<dbReference type="OrthoDB" id="5499740at2"/>
<proteinExistence type="predicted"/>
<evidence type="ECO:0000313" key="3">
    <source>
        <dbReference type="Proteomes" id="UP000199073"/>
    </source>
</evidence>
<dbReference type="InterPro" id="IPR010727">
    <property type="entry name" value="DUF1302"/>
</dbReference>
<accession>A0A1H0SDH9</accession>
<evidence type="ECO:0000313" key="2">
    <source>
        <dbReference type="EMBL" id="SDP39569.1"/>
    </source>
</evidence>
<keyword evidence="3" id="KW-1185">Reference proteome</keyword>
<reference evidence="2 3" key="1">
    <citation type="submission" date="2016-10" db="EMBL/GenBank/DDBJ databases">
        <authorList>
            <person name="de Groot N.N."/>
        </authorList>
    </citation>
    <scope>NUCLEOTIDE SEQUENCE [LARGE SCALE GENOMIC DNA]</scope>
    <source>
        <strain evidence="2 3">DSM 12130</strain>
    </source>
</reference>
<dbReference type="Proteomes" id="UP000199073">
    <property type="component" value="Unassembled WGS sequence"/>
</dbReference>
<dbReference type="EMBL" id="FNJI01000018">
    <property type="protein sequence ID" value="SDP39569.1"/>
    <property type="molecule type" value="Genomic_DNA"/>
</dbReference>
<feature type="signal peptide" evidence="1">
    <location>
        <begin position="1"/>
        <end position="29"/>
    </location>
</feature>
<name>A0A1H0SDH9_9BACT</name>